<evidence type="ECO:0000256" key="1">
    <source>
        <dbReference type="SAM" id="Phobius"/>
    </source>
</evidence>
<protein>
    <submittedName>
        <fullName evidence="2">Uncharacterized protein</fullName>
    </submittedName>
</protein>
<accession>A0A165ZRK5</accession>
<organism evidence="2 3">
    <name type="scientific">Pseudovibrio axinellae</name>
    <dbReference type="NCBI Taxonomy" id="989403"/>
    <lineage>
        <taxon>Bacteria</taxon>
        <taxon>Pseudomonadati</taxon>
        <taxon>Pseudomonadota</taxon>
        <taxon>Alphaproteobacteria</taxon>
        <taxon>Hyphomicrobiales</taxon>
        <taxon>Stappiaceae</taxon>
        <taxon>Pseudovibrio</taxon>
    </lineage>
</organism>
<sequence>MAKKKPDPFFIGWAKKPPKSLHGFLFFISAALVGAAAGVAFGIGSSLPDPGDARFAWGAGYQTFTGYVDAKPYPLLRLPAGEGGRSKPHAMLISGIGKRGMQQLAGPLSGMPVDAGGILLKRGNLDMLQVGGRVSLRAAETPVPNFTPAQAEQLGKWRLTGEICDGKCYNGAMRPGTGLAHKACANLCIIGGIPPVFVTVTPLLGQTFFLLADENGEPLSSDVEDWVALLISLEGEVERRDDLMIFKVKLDSAKQL</sequence>
<comment type="caution">
    <text evidence="2">The sequence shown here is derived from an EMBL/GenBank/DDBJ whole genome shotgun (WGS) entry which is preliminary data.</text>
</comment>
<dbReference type="EMBL" id="LMCB01000010">
    <property type="protein sequence ID" value="KZL20206.1"/>
    <property type="molecule type" value="Genomic_DNA"/>
</dbReference>
<keyword evidence="1" id="KW-0472">Membrane</keyword>
<keyword evidence="1" id="KW-0812">Transmembrane</keyword>
<proteinExistence type="predicted"/>
<gene>
    <name evidence="2" type="ORF">PsAD2_01502</name>
</gene>
<keyword evidence="3" id="KW-1185">Reference proteome</keyword>
<evidence type="ECO:0000313" key="2">
    <source>
        <dbReference type="EMBL" id="KZL20206.1"/>
    </source>
</evidence>
<dbReference type="AlphaFoldDB" id="A0A165ZRK5"/>
<dbReference type="PATRIC" id="fig|989403.3.peg.1600"/>
<dbReference type="Proteomes" id="UP000076577">
    <property type="component" value="Unassembled WGS sequence"/>
</dbReference>
<evidence type="ECO:0000313" key="3">
    <source>
        <dbReference type="Proteomes" id="UP000076577"/>
    </source>
</evidence>
<dbReference type="RefSeq" id="WP_074881987.1">
    <property type="nucleotide sequence ID" value="NZ_FOFM01000003.1"/>
</dbReference>
<name>A0A165ZRK5_9HYPH</name>
<reference evidence="2 3" key="1">
    <citation type="journal article" date="2016" name="Front. Microbiol.">
        <title>Comparative Genomic Analysis Reveals a Diverse Repertoire of Genes Involved in Prokaryote-Eukaryote Interactions within the Pseudovibrio Genus.</title>
        <authorList>
            <person name="Romano S."/>
            <person name="Fernandez-Guerra A."/>
            <person name="Reen F.J."/>
            <person name="Glockner F.O."/>
            <person name="Crowley S.P."/>
            <person name="O'Sullivan O."/>
            <person name="Cotter P.D."/>
            <person name="Adams C."/>
            <person name="Dobson A.D."/>
            <person name="O'Gara F."/>
        </authorList>
    </citation>
    <scope>NUCLEOTIDE SEQUENCE [LARGE SCALE GENOMIC DNA]</scope>
    <source>
        <strain evidence="2 3">Ad2</strain>
    </source>
</reference>
<feature type="transmembrane region" description="Helical" evidence="1">
    <location>
        <begin position="21"/>
        <end position="44"/>
    </location>
</feature>
<keyword evidence="1" id="KW-1133">Transmembrane helix</keyword>
<dbReference type="STRING" id="989403.SAMN05421798_103223"/>